<dbReference type="InterPro" id="IPR037171">
    <property type="entry name" value="NagB/RpiA_transferase-like"/>
</dbReference>
<feature type="domain" description="HTH marR-type" evidence="6">
    <location>
        <begin position="22"/>
        <end position="61"/>
    </location>
</feature>
<evidence type="ECO:0000259" key="5">
    <source>
        <dbReference type="Pfam" id="PF04198"/>
    </source>
</evidence>
<evidence type="ECO:0000313" key="8">
    <source>
        <dbReference type="Proteomes" id="UP000198796"/>
    </source>
</evidence>
<dbReference type="GO" id="GO:0003700">
    <property type="term" value="F:DNA-binding transcription factor activity"/>
    <property type="evidence" value="ECO:0007669"/>
    <property type="project" value="InterPro"/>
</dbReference>
<dbReference type="InterPro" id="IPR000835">
    <property type="entry name" value="HTH_MarR-typ"/>
</dbReference>
<gene>
    <name evidence="7" type="ORF">SAMN05421688_0469</name>
</gene>
<dbReference type="PANTHER" id="PTHR34294:SF1">
    <property type="entry name" value="TRANSCRIPTIONAL REGULATOR LSRR"/>
    <property type="match status" value="1"/>
</dbReference>
<dbReference type="GO" id="GO:0003677">
    <property type="term" value="F:DNA binding"/>
    <property type="evidence" value="ECO:0007669"/>
    <property type="project" value="UniProtKB-KW"/>
</dbReference>
<evidence type="ECO:0000256" key="3">
    <source>
        <dbReference type="ARBA" id="ARBA00023125"/>
    </source>
</evidence>
<keyword evidence="2" id="KW-0805">Transcription regulation</keyword>
<evidence type="ECO:0000256" key="1">
    <source>
        <dbReference type="ARBA" id="ARBA00010466"/>
    </source>
</evidence>
<dbReference type="OrthoDB" id="7065657at2"/>
<dbReference type="PANTHER" id="PTHR34294">
    <property type="entry name" value="TRANSCRIPTIONAL REGULATOR-RELATED"/>
    <property type="match status" value="1"/>
</dbReference>
<sequence length="317" mass="33671">MARSGHDDRDTSPQDDAARAAWLYYVGGLRQDQIAEELGVSRQRAQRLVARAVADGLIRVRIAHPIASCLELERDLRARYGLERARVAPSVPGAPDPLVALAPVAAPELERIFLAEAPRIIALGTGRTLRAVVEQMQTIDAGRHKVVSVIGNVAPDGSASFYEVIMRVADKTAAPHYPMAVPVMARDRDEHRLYSGLPHVRNARALAKMADISIVGVGQIGQDAPLYVDGFITAAELASLEEAGAAGEICGHVFDAEGRFLDHPVNHNMVGLRVPHDGGPVLGIGAGVRKAAAIRAALAGGLLTGLVTDEDTAKLLL</sequence>
<keyword evidence="3 7" id="KW-0238">DNA-binding</keyword>
<dbReference type="InterPro" id="IPR036388">
    <property type="entry name" value="WH-like_DNA-bd_sf"/>
</dbReference>
<dbReference type="RefSeq" id="WP_092060203.1">
    <property type="nucleotide sequence ID" value="NZ_FOJU01000001.1"/>
</dbReference>
<name>A0A1I0VCY9_9RHOB</name>
<keyword evidence="4" id="KW-0804">Transcription</keyword>
<proteinExistence type="inferred from homology"/>
<dbReference type="Gene3D" id="1.10.10.10">
    <property type="entry name" value="Winged helix-like DNA-binding domain superfamily/Winged helix DNA-binding domain"/>
    <property type="match status" value="1"/>
</dbReference>
<comment type="similarity">
    <text evidence="1">Belongs to the SorC transcriptional regulatory family.</text>
</comment>
<dbReference type="InterPro" id="IPR051054">
    <property type="entry name" value="SorC_transcr_regulators"/>
</dbReference>
<dbReference type="Pfam" id="PF12802">
    <property type="entry name" value="MarR_2"/>
    <property type="match status" value="1"/>
</dbReference>
<dbReference type="Proteomes" id="UP000198796">
    <property type="component" value="Unassembled WGS sequence"/>
</dbReference>
<dbReference type="EMBL" id="FOJU01000001">
    <property type="protein sequence ID" value="SFA73446.1"/>
    <property type="molecule type" value="Genomic_DNA"/>
</dbReference>
<evidence type="ECO:0000256" key="4">
    <source>
        <dbReference type="ARBA" id="ARBA00023163"/>
    </source>
</evidence>
<dbReference type="Pfam" id="PF04198">
    <property type="entry name" value="Sugar-bind"/>
    <property type="match status" value="1"/>
</dbReference>
<dbReference type="AlphaFoldDB" id="A0A1I0VCY9"/>
<feature type="domain" description="Sugar-binding" evidence="5">
    <location>
        <begin position="65"/>
        <end position="317"/>
    </location>
</feature>
<keyword evidence="8" id="KW-1185">Reference proteome</keyword>
<dbReference type="Gene3D" id="3.40.50.1360">
    <property type="match status" value="1"/>
</dbReference>
<organism evidence="7 8">
    <name type="scientific">Poseidonocella pacifica</name>
    <dbReference type="NCBI Taxonomy" id="871651"/>
    <lineage>
        <taxon>Bacteria</taxon>
        <taxon>Pseudomonadati</taxon>
        <taxon>Pseudomonadota</taxon>
        <taxon>Alphaproteobacteria</taxon>
        <taxon>Rhodobacterales</taxon>
        <taxon>Roseobacteraceae</taxon>
        <taxon>Poseidonocella</taxon>
    </lineage>
</organism>
<evidence type="ECO:0000313" key="7">
    <source>
        <dbReference type="EMBL" id="SFA73446.1"/>
    </source>
</evidence>
<evidence type="ECO:0000259" key="6">
    <source>
        <dbReference type="Pfam" id="PF12802"/>
    </source>
</evidence>
<dbReference type="GO" id="GO:0030246">
    <property type="term" value="F:carbohydrate binding"/>
    <property type="evidence" value="ECO:0007669"/>
    <property type="project" value="InterPro"/>
</dbReference>
<accession>A0A1I0VCY9</accession>
<dbReference type="SUPFAM" id="SSF100950">
    <property type="entry name" value="NagB/RpiA/CoA transferase-like"/>
    <property type="match status" value="1"/>
</dbReference>
<reference evidence="7 8" key="1">
    <citation type="submission" date="2016-10" db="EMBL/GenBank/DDBJ databases">
        <authorList>
            <person name="de Groot N.N."/>
        </authorList>
    </citation>
    <scope>NUCLEOTIDE SEQUENCE [LARGE SCALE GENOMIC DNA]</scope>
    <source>
        <strain evidence="7 8">DSM 29316</strain>
    </source>
</reference>
<evidence type="ECO:0000256" key="2">
    <source>
        <dbReference type="ARBA" id="ARBA00023015"/>
    </source>
</evidence>
<dbReference type="InterPro" id="IPR007324">
    <property type="entry name" value="Sugar-bd_dom_put"/>
</dbReference>
<protein>
    <submittedName>
        <fullName evidence="7">DNA-binding transcriptional regulator LsrR, DeoR family</fullName>
    </submittedName>
</protein>
<dbReference type="STRING" id="871651.SAMN05421688_0469"/>